<gene>
    <name evidence="4" type="ORF">D3791_07990</name>
</gene>
<dbReference type="Pfam" id="PF00675">
    <property type="entry name" value="Peptidase_M16"/>
    <property type="match status" value="1"/>
</dbReference>
<accession>A0A6H0SHV3</accession>
<dbReference type="InterPro" id="IPR011765">
    <property type="entry name" value="Pept_M16_N"/>
</dbReference>
<dbReference type="PANTHER" id="PTHR11851:SF49">
    <property type="entry name" value="MITOCHONDRIAL-PROCESSING PEPTIDASE SUBUNIT ALPHA"/>
    <property type="match status" value="1"/>
</dbReference>
<dbReference type="AlphaFoldDB" id="A0A6H0SHV3"/>
<evidence type="ECO:0000256" key="1">
    <source>
        <dbReference type="ARBA" id="ARBA00007261"/>
    </source>
</evidence>
<proteinExistence type="inferred from homology"/>
<dbReference type="Pfam" id="PF05193">
    <property type="entry name" value="Peptidase_M16_C"/>
    <property type="match status" value="1"/>
</dbReference>
<dbReference type="RefSeq" id="WP_172511858.1">
    <property type="nucleotide sequence ID" value="NZ_CP032549.1"/>
</dbReference>
<evidence type="ECO:0000259" key="3">
    <source>
        <dbReference type="Pfam" id="PF05193"/>
    </source>
</evidence>
<dbReference type="InterPro" id="IPR007863">
    <property type="entry name" value="Peptidase_M16_C"/>
</dbReference>
<dbReference type="PANTHER" id="PTHR11851">
    <property type="entry name" value="METALLOPROTEASE"/>
    <property type="match status" value="1"/>
</dbReference>
<evidence type="ECO:0000259" key="2">
    <source>
        <dbReference type="Pfam" id="PF00675"/>
    </source>
</evidence>
<dbReference type="Proteomes" id="UP000502331">
    <property type="component" value="Chromosome"/>
</dbReference>
<comment type="similarity">
    <text evidence="1">Belongs to the peptidase M16 family.</text>
</comment>
<protein>
    <submittedName>
        <fullName evidence="4">Insulinase family protein</fullName>
    </submittedName>
</protein>
<feature type="domain" description="Peptidase M16 C-terminal" evidence="3">
    <location>
        <begin position="177"/>
        <end position="226"/>
    </location>
</feature>
<reference evidence="4 5" key="1">
    <citation type="submission" date="2018-09" db="EMBL/GenBank/DDBJ databases">
        <title>Glutamicibacter mishrai S5-52T (LMG 29155T = KCTC 39846T).</title>
        <authorList>
            <person name="Das S.K."/>
        </authorList>
    </citation>
    <scope>NUCLEOTIDE SEQUENCE [LARGE SCALE GENOMIC DNA]</scope>
    <source>
        <strain evidence="4 5">S5-52</strain>
    </source>
</reference>
<dbReference type="InterPro" id="IPR011249">
    <property type="entry name" value="Metalloenz_LuxS/M16"/>
</dbReference>
<dbReference type="Gene3D" id="3.30.830.10">
    <property type="entry name" value="Metalloenzyme, LuxS/M16 peptidase-like"/>
    <property type="match status" value="1"/>
</dbReference>
<dbReference type="InterPro" id="IPR050361">
    <property type="entry name" value="MPP/UQCRC_Complex"/>
</dbReference>
<evidence type="ECO:0000313" key="4">
    <source>
        <dbReference type="EMBL" id="QIV87073.1"/>
    </source>
</evidence>
<dbReference type="GO" id="GO:0046872">
    <property type="term" value="F:metal ion binding"/>
    <property type="evidence" value="ECO:0007669"/>
    <property type="project" value="InterPro"/>
</dbReference>
<evidence type="ECO:0000313" key="5">
    <source>
        <dbReference type="Proteomes" id="UP000502331"/>
    </source>
</evidence>
<organism evidence="4 5">
    <name type="scientific">Glutamicibacter mishrai</name>
    <dbReference type="NCBI Taxonomy" id="1775880"/>
    <lineage>
        <taxon>Bacteria</taxon>
        <taxon>Bacillati</taxon>
        <taxon>Actinomycetota</taxon>
        <taxon>Actinomycetes</taxon>
        <taxon>Micrococcales</taxon>
        <taxon>Micrococcaceae</taxon>
        <taxon>Glutamicibacter</taxon>
    </lineage>
</organism>
<keyword evidence="5" id="KW-1185">Reference proteome</keyword>
<sequence>MNSTPLEAAQMRGMTLDQGARAIAIQNPSARNSTFVLAISSGMRHELPGEEGMLHLLEHLIYQDSAAITSSDREAELNSVGGVLGGHTHMDYTEFYETALPSDLSGMVARVIEQVFHPAFKPEQINEQIHAVCTERSQRLAPAPGEVLPFPHLTCQYWEDHAHGHDGTGDKSLFSRVSVERLQDLHAKHYRPEHAVLVTFGPQEPSEMLEILAEEMGSVSIAKSMPKATASHHMEARQNSAKNQIVHDPGLPGRRLLAATSAADARTINEAFLGDLIVASLLSMQTGLDSSVGIFGPADLTENDLFILVDDTGLDLEPILRLRALASVDDTILQSAAKRALFTVEKSVHDDERLARTTARDMLLRGSPSFSHELVSRLRLLSEQTTRLRKLLLGSTQRLATQPWHTLDVTPTLQEDA</sequence>
<feature type="domain" description="Peptidase M16 N-terminal" evidence="2">
    <location>
        <begin position="23"/>
        <end position="137"/>
    </location>
</feature>
<name>A0A6H0SHV3_9MICC</name>
<dbReference type="EMBL" id="CP032549">
    <property type="protein sequence ID" value="QIV87073.1"/>
    <property type="molecule type" value="Genomic_DNA"/>
</dbReference>
<dbReference type="SUPFAM" id="SSF63411">
    <property type="entry name" value="LuxS/MPP-like metallohydrolase"/>
    <property type="match status" value="1"/>
</dbReference>